<reference evidence="1 2" key="1">
    <citation type="submission" date="2016-10" db="EMBL/GenBank/DDBJ databases">
        <authorList>
            <person name="de Groot N.N."/>
        </authorList>
    </citation>
    <scope>NUCLEOTIDE SEQUENCE [LARGE SCALE GENOMIC DNA]</scope>
    <source>
        <strain evidence="1 2">DSM 22274</strain>
    </source>
</reference>
<dbReference type="KEGG" id="arw:MB46_03820"/>
<protein>
    <submittedName>
        <fullName evidence="1">Uncharacterized protein</fullName>
    </submittedName>
</protein>
<evidence type="ECO:0000313" key="1">
    <source>
        <dbReference type="EMBL" id="SEE56686.1"/>
    </source>
</evidence>
<dbReference type="Proteomes" id="UP000182725">
    <property type="component" value="Unassembled WGS sequence"/>
</dbReference>
<dbReference type="OrthoDB" id="4578588at2"/>
<name>A0A0U2XM07_9MICC</name>
<accession>A0A0U2XM07</accession>
<organism evidence="1 2">
    <name type="scientific">Arthrobacter alpinus</name>
    <dbReference type="NCBI Taxonomy" id="656366"/>
    <lineage>
        <taxon>Bacteria</taxon>
        <taxon>Bacillati</taxon>
        <taxon>Actinomycetota</taxon>
        <taxon>Actinomycetes</taxon>
        <taxon>Micrococcales</taxon>
        <taxon>Micrococcaceae</taxon>
        <taxon>Arthrobacter</taxon>
    </lineage>
</organism>
<proteinExistence type="predicted"/>
<accession>A0A1H5JVY7</accession>
<sequence>MFTLQIEHAIKDFGMWMGAYGNDPLGRSASGVVAERIYRPVDDDHYVVLDLDFTTVDGAEQFLERLRSQVWSTSAVSPALAGGPKTRIVEQQT</sequence>
<dbReference type="AlphaFoldDB" id="A0A0U2XM07"/>
<gene>
    <name evidence="1" type="ORF">SAMN04489740_1770</name>
</gene>
<dbReference type="EMBL" id="FNTV01000001">
    <property type="protein sequence ID" value="SEE56686.1"/>
    <property type="molecule type" value="Genomic_DNA"/>
</dbReference>
<dbReference type="eggNOG" id="ENOG50344JU">
    <property type="taxonomic scope" value="Bacteria"/>
</dbReference>
<evidence type="ECO:0000313" key="2">
    <source>
        <dbReference type="Proteomes" id="UP000182725"/>
    </source>
</evidence>
<dbReference type="RefSeq" id="WP_044579111.1">
    <property type="nucleotide sequence ID" value="NZ_CP013745.1"/>
</dbReference>